<keyword evidence="3" id="KW-1185">Reference proteome</keyword>
<dbReference type="EMBL" id="QENY01000013">
    <property type="protein sequence ID" value="PVX53411.1"/>
    <property type="molecule type" value="Genomic_DNA"/>
</dbReference>
<comment type="caution">
    <text evidence="2">The sequence shown here is derived from an EMBL/GenBank/DDBJ whole genome shotgun (WGS) entry which is preliminary data.</text>
</comment>
<proteinExistence type="predicted"/>
<gene>
    <name evidence="2" type="ORF">C7379_11373</name>
</gene>
<sequence length="77" mass="8668">MRTTIINNYNLKYQFSPNSARKPPSTPEKPMNANDNRHAVSSTKGMRGMPFGMFTIPNHSRTTLCLSNIAFMIGHLL</sequence>
<protein>
    <submittedName>
        <fullName evidence="2">Uncharacterized protein</fullName>
    </submittedName>
</protein>
<evidence type="ECO:0000313" key="2">
    <source>
        <dbReference type="EMBL" id="PVX53411.1"/>
    </source>
</evidence>
<dbReference type="AlphaFoldDB" id="A0A2U0U6Z1"/>
<evidence type="ECO:0000313" key="3">
    <source>
        <dbReference type="Proteomes" id="UP000245870"/>
    </source>
</evidence>
<evidence type="ECO:0000256" key="1">
    <source>
        <dbReference type="SAM" id="MobiDB-lite"/>
    </source>
</evidence>
<dbReference type="Proteomes" id="UP000245870">
    <property type="component" value="Unassembled WGS sequence"/>
</dbReference>
<accession>A0A2U0U6Z1</accession>
<feature type="region of interest" description="Disordered" evidence="1">
    <location>
        <begin position="15"/>
        <end position="44"/>
    </location>
</feature>
<reference evidence="2 3" key="1">
    <citation type="submission" date="2018-05" db="EMBL/GenBank/DDBJ databases">
        <title>Genomic Encyclopedia of Type Strains, Phase IV (KMG-IV): sequencing the most valuable type-strain genomes for metagenomic binning, comparative biology and taxonomic classification.</title>
        <authorList>
            <person name="Goeker M."/>
        </authorList>
    </citation>
    <scope>NUCLEOTIDE SEQUENCE [LARGE SCALE GENOMIC DNA]</scope>
    <source>
        <strain evidence="2 3">DSM 100333</strain>
    </source>
</reference>
<name>A0A2U0U6Z1_9BACT</name>
<organism evidence="2 3">
    <name type="scientific">Hallella colorans</name>
    <dbReference type="NCBI Taxonomy" id="1703337"/>
    <lineage>
        <taxon>Bacteria</taxon>
        <taxon>Pseudomonadati</taxon>
        <taxon>Bacteroidota</taxon>
        <taxon>Bacteroidia</taxon>
        <taxon>Bacteroidales</taxon>
        <taxon>Prevotellaceae</taxon>
        <taxon>Hallella</taxon>
    </lineage>
</organism>